<accession>A0ABD2YH24</accession>
<dbReference type="PANTHER" id="PTHR36139">
    <property type="entry name" value="SUCCINATE DEHYDROGENASE SUBUNIT 5, MITOCHONDRIAL"/>
    <property type="match status" value="1"/>
</dbReference>
<dbReference type="AlphaFoldDB" id="A0ABD2YH24"/>
<protein>
    <recommendedName>
        <fullName evidence="3">Succinate dehydrogenase subunit 5, mitochondrial</fullName>
    </recommendedName>
</protein>
<dbReference type="PANTHER" id="PTHR36139:SF1">
    <property type="entry name" value="SUCCINATE DEHYDROGENASE SUBUNIT 5, MITOCHONDRIAL"/>
    <property type="match status" value="1"/>
</dbReference>
<dbReference type="InterPro" id="IPR025397">
    <property type="entry name" value="SDH5"/>
</dbReference>
<evidence type="ECO:0000313" key="1">
    <source>
        <dbReference type="EMBL" id="KAL3505180.1"/>
    </source>
</evidence>
<dbReference type="Pfam" id="PF14290">
    <property type="entry name" value="SDH5_plant"/>
    <property type="match status" value="1"/>
</dbReference>
<evidence type="ECO:0008006" key="3">
    <source>
        <dbReference type="Google" id="ProtNLM"/>
    </source>
</evidence>
<comment type="caution">
    <text evidence="1">The sequence shown here is derived from an EMBL/GenBank/DDBJ whole genome shotgun (WGS) entry which is preliminary data.</text>
</comment>
<evidence type="ECO:0000313" key="2">
    <source>
        <dbReference type="Proteomes" id="UP001630127"/>
    </source>
</evidence>
<keyword evidence="2" id="KW-1185">Reference proteome</keyword>
<organism evidence="1 2">
    <name type="scientific">Cinchona calisaya</name>
    <dbReference type="NCBI Taxonomy" id="153742"/>
    <lineage>
        <taxon>Eukaryota</taxon>
        <taxon>Viridiplantae</taxon>
        <taxon>Streptophyta</taxon>
        <taxon>Embryophyta</taxon>
        <taxon>Tracheophyta</taxon>
        <taxon>Spermatophyta</taxon>
        <taxon>Magnoliopsida</taxon>
        <taxon>eudicotyledons</taxon>
        <taxon>Gunneridae</taxon>
        <taxon>Pentapetalae</taxon>
        <taxon>asterids</taxon>
        <taxon>lamiids</taxon>
        <taxon>Gentianales</taxon>
        <taxon>Rubiaceae</taxon>
        <taxon>Cinchonoideae</taxon>
        <taxon>Cinchoneae</taxon>
        <taxon>Cinchona</taxon>
    </lineage>
</organism>
<dbReference type="EMBL" id="JBJUIK010000014">
    <property type="protein sequence ID" value="KAL3505180.1"/>
    <property type="molecule type" value="Genomic_DNA"/>
</dbReference>
<name>A0ABD2YH24_9GENT</name>
<reference evidence="1 2" key="1">
    <citation type="submission" date="2024-11" db="EMBL/GenBank/DDBJ databases">
        <title>A near-complete genome assembly of Cinchona calisaya.</title>
        <authorList>
            <person name="Lian D.C."/>
            <person name="Zhao X.W."/>
            <person name="Wei L."/>
        </authorList>
    </citation>
    <scope>NUCLEOTIDE SEQUENCE [LARGE SCALE GENOMIC DNA]</scope>
    <source>
        <tissue evidence="1">Nenye</tissue>
    </source>
</reference>
<dbReference type="Proteomes" id="UP001630127">
    <property type="component" value="Unassembled WGS sequence"/>
</dbReference>
<gene>
    <name evidence="1" type="ORF">ACH5RR_035021</name>
</gene>
<proteinExistence type="predicted"/>
<sequence>MEKTMVIRSLYSAFCRRCLGISSSSAAIRHLHLHLHRPSIAASSSTKLPSDFQNPFNMRVGGTRYFSGDVAHMPVIKDTEIECAFKNLLDTNWDELPPAVVHDVKKALSKSSDDKASQEALACVFQAAEAVEEFTGILTSLKMAIDDSIGLSGEEVKPLPKEMSSALETVYQCYVACLDAFGPEEEYLKKKVETELGTKLIHLKMRCSGLGSEWGKVTVLGTSELAGSYVGQRA</sequence>